<evidence type="ECO:0000313" key="2">
    <source>
        <dbReference type="Proteomes" id="UP000091820"/>
    </source>
</evidence>
<accession>A0A1A9WDH2</accession>
<sequence>MESSLASMQPKQINHKCRTCIKAKISRYSLYQRMSSNMGYSKTYGELLTPIDVAPTTPPAKPSQLPRASRSVMSVDCSWLLRSIKLPAEAMADIVPTATPTTLAAAITGAAIGKAKAAIGTIAAPRPKQLPAYLYFDSKRFGRDLNAFFQLYAGLLVDPAKSP</sequence>
<name>A0A1A9WDH2_9MUSC</name>
<evidence type="ECO:0000313" key="1">
    <source>
        <dbReference type="EnsemblMetazoa" id="GBRI015611-PA"/>
    </source>
</evidence>
<proteinExistence type="predicted"/>
<keyword evidence="2" id="KW-1185">Reference proteome</keyword>
<protein>
    <submittedName>
        <fullName evidence="1">Uncharacterized protein</fullName>
    </submittedName>
</protein>
<dbReference type="EnsemblMetazoa" id="GBRI015611-RA">
    <property type="protein sequence ID" value="GBRI015611-PA"/>
    <property type="gene ID" value="GBRI015611"/>
</dbReference>
<dbReference type="AlphaFoldDB" id="A0A1A9WDH2"/>
<reference evidence="2" key="1">
    <citation type="submission" date="2014-03" db="EMBL/GenBank/DDBJ databases">
        <authorList>
            <person name="Aksoy S."/>
            <person name="Warren W."/>
            <person name="Wilson R.K."/>
        </authorList>
    </citation>
    <scope>NUCLEOTIDE SEQUENCE [LARGE SCALE GENOMIC DNA]</scope>
    <source>
        <strain evidence="2">IAEA</strain>
    </source>
</reference>
<organism evidence="1 2">
    <name type="scientific">Glossina brevipalpis</name>
    <dbReference type="NCBI Taxonomy" id="37001"/>
    <lineage>
        <taxon>Eukaryota</taxon>
        <taxon>Metazoa</taxon>
        <taxon>Ecdysozoa</taxon>
        <taxon>Arthropoda</taxon>
        <taxon>Hexapoda</taxon>
        <taxon>Insecta</taxon>
        <taxon>Pterygota</taxon>
        <taxon>Neoptera</taxon>
        <taxon>Endopterygota</taxon>
        <taxon>Diptera</taxon>
        <taxon>Brachycera</taxon>
        <taxon>Muscomorpha</taxon>
        <taxon>Hippoboscoidea</taxon>
        <taxon>Glossinidae</taxon>
        <taxon>Glossina</taxon>
    </lineage>
</organism>
<dbReference type="VEuPathDB" id="VectorBase:GBRI015611"/>
<dbReference type="Proteomes" id="UP000091820">
    <property type="component" value="Unassembled WGS sequence"/>
</dbReference>
<reference evidence="1" key="2">
    <citation type="submission" date="2020-05" db="UniProtKB">
        <authorList>
            <consortium name="EnsemblMetazoa"/>
        </authorList>
    </citation>
    <scope>IDENTIFICATION</scope>
    <source>
        <strain evidence="1">IAEA</strain>
    </source>
</reference>
<dbReference type="STRING" id="37001.A0A1A9WDH2"/>